<dbReference type="PANTHER" id="PTHR30055">
    <property type="entry name" value="HTH-TYPE TRANSCRIPTIONAL REGULATOR RUTR"/>
    <property type="match status" value="1"/>
</dbReference>
<keyword evidence="2 4" id="KW-0238">DNA-binding</keyword>
<evidence type="ECO:0000313" key="7">
    <source>
        <dbReference type="Proteomes" id="UP001165378"/>
    </source>
</evidence>
<dbReference type="InterPro" id="IPR023772">
    <property type="entry name" value="DNA-bd_HTH_TetR-type_CS"/>
</dbReference>
<dbReference type="GO" id="GO:0000976">
    <property type="term" value="F:transcription cis-regulatory region binding"/>
    <property type="evidence" value="ECO:0007669"/>
    <property type="project" value="TreeGrafter"/>
</dbReference>
<dbReference type="Pfam" id="PF00440">
    <property type="entry name" value="TetR_N"/>
    <property type="match status" value="1"/>
</dbReference>
<reference evidence="6" key="1">
    <citation type="submission" date="2022-01" db="EMBL/GenBank/DDBJ databases">
        <title>Genome-Based Taxonomic Classification of the Phylum Actinobacteria.</title>
        <authorList>
            <person name="Gao Y."/>
        </authorList>
    </citation>
    <scope>NUCLEOTIDE SEQUENCE</scope>
    <source>
        <strain evidence="6">KLBMP 8922</strain>
    </source>
</reference>
<dbReference type="SUPFAM" id="SSF46689">
    <property type="entry name" value="Homeodomain-like"/>
    <property type="match status" value="1"/>
</dbReference>
<dbReference type="AlphaFoldDB" id="A0AA41Q2S6"/>
<comment type="caution">
    <text evidence="6">The sequence shown here is derived from an EMBL/GenBank/DDBJ whole genome shotgun (WGS) entry which is preliminary data.</text>
</comment>
<dbReference type="RefSeq" id="WP_235054926.1">
    <property type="nucleotide sequence ID" value="NZ_JAKFHA010000015.1"/>
</dbReference>
<dbReference type="InterPro" id="IPR050109">
    <property type="entry name" value="HTH-type_TetR-like_transc_reg"/>
</dbReference>
<accession>A0AA41Q2S6</accession>
<gene>
    <name evidence="6" type="ORF">LZ495_23975</name>
</gene>
<evidence type="ECO:0000256" key="1">
    <source>
        <dbReference type="ARBA" id="ARBA00023015"/>
    </source>
</evidence>
<evidence type="ECO:0000256" key="3">
    <source>
        <dbReference type="ARBA" id="ARBA00023163"/>
    </source>
</evidence>
<organism evidence="6 7">
    <name type="scientific">Yinghuangia soli</name>
    <dbReference type="NCBI Taxonomy" id="2908204"/>
    <lineage>
        <taxon>Bacteria</taxon>
        <taxon>Bacillati</taxon>
        <taxon>Actinomycetota</taxon>
        <taxon>Actinomycetes</taxon>
        <taxon>Kitasatosporales</taxon>
        <taxon>Streptomycetaceae</taxon>
        <taxon>Yinghuangia</taxon>
    </lineage>
</organism>
<evidence type="ECO:0000256" key="4">
    <source>
        <dbReference type="PROSITE-ProRule" id="PRU00335"/>
    </source>
</evidence>
<dbReference type="InterPro" id="IPR001647">
    <property type="entry name" value="HTH_TetR"/>
</dbReference>
<protein>
    <submittedName>
        <fullName evidence="6">TetR/AcrR family transcriptional regulator</fullName>
    </submittedName>
</protein>
<dbReference type="GO" id="GO:0003700">
    <property type="term" value="F:DNA-binding transcription factor activity"/>
    <property type="evidence" value="ECO:0007669"/>
    <property type="project" value="TreeGrafter"/>
</dbReference>
<dbReference type="Gene3D" id="1.10.10.60">
    <property type="entry name" value="Homeodomain-like"/>
    <property type="match status" value="1"/>
</dbReference>
<dbReference type="EMBL" id="JAKFHA010000015">
    <property type="protein sequence ID" value="MCF2530261.1"/>
    <property type="molecule type" value="Genomic_DNA"/>
</dbReference>
<proteinExistence type="predicted"/>
<keyword evidence="1" id="KW-0805">Transcription regulation</keyword>
<evidence type="ECO:0000259" key="5">
    <source>
        <dbReference type="PROSITE" id="PS50977"/>
    </source>
</evidence>
<dbReference type="PRINTS" id="PR00455">
    <property type="entry name" value="HTHTETR"/>
</dbReference>
<feature type="DNA-binding region" description="H-T-H motif" evidence="4">
    <location>
        <begin position="39"/>
        <end position="58"/>
    </location>
</feature>
<name>A0AA41Q2S6_9ACTN</name>
<dbReference type="PROSITE" id="PS50977">
    <property type="entry name" value="HTH_TETR_2"/>
    <property type="match status" value="1"/>
</dbReference>
<dbReference type="InterPro" id="IPR009057">
    <property type="entry name" value="Homeodomain-like_sf"/>
</dbReference>
<evidence type="ECO:0000313" key="6">
    <source>
        <dbReference type="EMBL" id="MCF2530261.1"/>
    </source>
</evidence>
<keyword evidence="7" id="KW-1185">Reference proteome</keyword>
<keyword evidence="3" id="KW-0804">Transcription</keyword>
<dbReference type="PROSITE" id="PS01081">
    <property type="entry name" value="HTH_TETR_1"/>
    <property type="match status" value="1"/>
</dbReference>
<dbReference type="PANTHER" id="PTHR30055:SF238">
    <property type="entry name" value="MYCOFACTOCIN BIOSYNTHESIS TRANSCRIPTIONAL REGULATOR MFTR-RELATED"/>
    <property type="match status" value="1"/>
</dbReference>
<evidence type="ECO:0000256" key="2">
    <source>
        <dbReference type="ARBA" id="ARBA00023125"/>
    </source>
</evidence>
<sequence length="215" mass="23196">MHVKAVVPDRRRQRAERSRAAMGEAALDLLLERGLGGVTVEEIARRAGVTRRTFSRHFPGKADAVLAVVADDVHRINDALRERPPAEPPLIAYRNAVCGWLASDYGDGPAAGGRLRRRLALHRRIAGEPQLAAAYQRIRMAGEQESVRIVAARLDVDPELDPRPAVAVGAGVGILVAVLRAWARRGIPESPAALAAEHFAALDAVTRMPGPPQEC</sequence>
<dbReference type="Proteomes" id="UP001165378">
    <property type="component" value="Unassembled WGS sequence"/>
</dbReference>
<dbReference type="Gene3D" id="1.10.357.10">
    <property type="entry name" value="Tetracycline Repressor, domain 2"/>
    <property type="match status" value="1"/>
</dbReference>
<feature type="domain" description="HTH tetR-type" evidence="5">
    <location>
        <begin position="16"/>
        <end position="76"/>
    </location>
</feature>